<sequence>MQADHSPAASVDSPDNNGYKRLLQDLLGRAIKEMDELGRAYDSQAPSTAHTSEVGWLWTQLQSIWSDFVLHKTQLDGVESLLSGSLSGVDESSEEIEAHDESAFRIVEAQKRLDEIYDLLKLKLAVENGLSNAAQQLVLIFDQVLLWWTILYYAEEGCDLLVLKEARTMTKSRFPTEDWEDITLDTTSLTNRTLPSFSSLDGFTRFCCASRWEPADVLLGNFLDNEYSLKGTGSSGRPA</sequence>
<reference evidence="1" key="1">
    <citation type="submission" date="2023-04" db="EMBL/GenBank/DDBJ databases">
        <title>Draft Genome sequencing of Naganishia species isolated from polar environments using Oxford Nanopore Technology.</title>
        <authorList>
            <person name="Leo P."/>
            <person name="Venkateswaran K."/>
        </authorList>
    </citation>
    <scope>NUCLEOTIDE SEQUENCE</scope>
    <source>
        <strain evidence="1">MNA-CCFEE 5262</strain>
    </source>
</reference>
<evidence type="ECO:0000313" key="2">
    <source>
        <dbReference type="Proteomes" id="UP001230649"/>
    </source>
</evidence>
<proteinExistence type="predicted"/>
<accession>A0ACC2VT85</accession>
<comment type="caution">
    <text evidence="1">The sequence shown here is derived from an EMBL/GenBank/DDBJ whole genome shotgun (WGS) entry which is preliminary data.</text>
</comment>
<name>A0ACC2VT85_9TREE</name>
<dbReference type="Proteomes" id="UP001230649">
    <property type="component" value="Unassembled WGS sequence"/>
</dbReference>
<gene>
    <name evidence="1" type="ORF">QFC20_004982</name>
</gene>
<evidence type="ECO:0000313" key="1">
    <source>
        <dbReference type="EMBL" id="KAJ9102289.1"/>
    </source>
</evidence>
<dbReference type="EMBL" id="JASBWS010000064">
    <property type="protein sequence ID" value="KAJ9102289.1"/>
    <property type="molecule type" value="Genomic_DNA"/>
</dbReference>
<organism evidence="1 2">
    <name type="scientific">Naganishia adeliensis</name>
    <dbReference type="NCBI Taxonomy" id="92952"/>
    <lineage>
        <taxon>Eukaryota</taxon>
        <taxon>Fungi</taxon>
        <taxon>Dikarya</taxon>
        <taxon>Basidiomycota</taxon>
        <taxon>Agaricomycotina</taxon>
        <taxon>Tremellomycetes</taxon>
        <taxon>Filobasidiales</taxon>
        <taxon>Filobasidiaceae</taxon>
        <taxon>Naganishia</taxon>
    </lineage>
</organism>
<protein>
    <submittedName>
        <fullName evidence="1">Uncharacterized protein</fullName>
    </submittedName>
</protein>
<keyword evidence="2" id="KW-1185">Reference proteome</keyword>